<feature type="compositionally biased region" description="Basic and acidic residues" evidence="7">
    <location>
        <begin position="407"/>
        <end position="417"/>
    </location>
</feature>
<evidence type="ECO:0000313" key="9">
    <source>
        <dbReference type="Proteomes" id="UP000037751"/>
    </source>
</evidence>
<feature type="compositionally biased region" description="Polar residues" evidence="7">
    <location>
        <begin position="363"/>
        <end position="378"/>
    </location>
</feature>
<feature type="compositionally biased region" description="Basic and acidic residues" evidence="7">
    <location>
        <begin position="175"/>
        <end position="199"/>
    </location>
</feature>
<dbReference type="Proteomes" id="UP000037751">
    <property type="component" value="Unassembled WGS sequence"/>
</dbReference>
<dbReference type="Gene3D" id="2.130.10.10">
    <property type="entry name" value="YVTN repeat-like/Quinoprotein amine dehydrogenase"/>
    <property type="match status" value="2"/>
</dbReference>
<dbReference type="RefSeq" id="XP_017993485.1">
    <property type="nucleotide sequence ID" value="XM_018138130.1"/>
</dbReference>
<dbReference type="AlphaFoldDB" id="A0A0N0RSM2"/>
<feature type="repeat" description="WD" evidence="6">
    <location>
        <begin position="123"/>
        <end position="140"/>
    </location>
</feature>
<dbReference type="InterPro" id="IPR001680">
    <property type="entry name" value="WD40_rpt"/>
</dbReference>
<proteinExistence type="inferred from homology"/>
<gene>
    <name evidence="8" type="ORF">Malapachy_3668</name>
</gene>
<dbReference type="SUPFAM" id="SSF50978">
    <property type="entry name" value="WD40 repeat-like"/>
    <property type="match status" value="1"/>
</dbReference>
<name>A0A0N0RSM2_9BASI</name>
<evidence type="ECO:0000256" key="7">
    <source>
        <dbReference type="SAM" id="MobiDB-lite"/>
    </source>
</evidence>
<organism evidence="8 9">
    <name type="scientific">Malassezia pachydermatis</name>
    <dbReference type="NCBI Taxonomy" id="77020"/>
    <lineage>
        <taxon>Eukaryota</taxon>
        <taxon>Fungi</taxon>
        <taxon>Dikarya</taxon>
        <taxon>Basidiomycota</taxon>
        <taxon>Ustilaginomycotina</taxon>
        <taxon>Malasseziomycetes</taxon>
        <taxon>Malasseziales</taxon>
        <taxon>Malasseziaceae</taxon>
        <taxon>Malassezia</taxon>
    </lineage>
</organism>
<dbReference type="VEuPathDB" id="FungiDB:Malapachy_3668"/>
<evidence type="ECO:0000256" key="2">
    <source>
        <dbReference type="ARBA" id="ARBA00022574"/>
    </source>
</evidence>
<feature type="region of interest" description="Disordered" evidence="7">
    <location>
        <begin position="347"/>
        <end position="417"/>
    </location>
</feature>
<dbReference type="PANTHER" id="PTHR44019:SF20">
    <property type="entry name" value="WD REPEAT-CONTAINING PROTEIN 55"/>
    <property type="match status" value="1"/>
</dbReference>
<keyword evidence="9" id="KW-1185">Reference proteome</keyword>
<dbReference type="InterPro" id="IPR015943">
    <property type="entry name" value="WD40/YVTN_repeat-like_dom_sf"/>
</dbReference>
<dbReference type="InterPro" id="IPR050505">
    <property type="entry name" value="WDR55/POC1"/>
</dbReference>
<protein>
    <recommendedName>
        <fullName evidence="4">WD repeat-containing protein JIP5</fullName>
    </recommendedName>
    <alternativeName>
        <fullName evidence="5">WD repeat-containing protein jip5</fullName>
    </alternativeName>
</protein>
<dbReference type="PROSITE" id="PS50082">
    <property type="entry name" value="WD_REPEATS_2"/>
    <property type="match status" value="1"/>
</dbReference>
<dbReference type="Pfam" id="PF00400">
    <property type="entry name" value="WD40"/>
    <property type="match status" value="2"/>
</dbReference>
<dbReference type="EMBL" id="LGAV01000001">
    <property type="protein sequence ID" value="KOS15853.1"/>
    <property type="molecule type" value="Genomic_DNA"/>
</dbReference>
<evidence type="ECO:0000256" key="3">
    <source>
        <dbReference type="ARBA" id="ARBA00022737"/>
    </source>
</evidence>
<keyword evidence="3" id="KW-0677">Repeat</keyword>
<comment type="similarity">
    <text evidence="1">Belongs to the WD repeat WDR55 family.</text>
</comment>
<dbReference type="OrthoDB" id="2288928at2759"/>
<evidence type="ECO:0000256" key="5">
    <source>
        <dbReference type="ARBA" id="ARBA00039514"/>
    </source>
</evidence>
<evidence type="ECO:0000313" key="8">
    <source>
        <dbReference type="EMBL" id="KOS15853.1"/>
    </source>
</evidence>
<sequence>MNIALSSDALDVSFHPGEQVHKIAVGLISGKVQVFDYSAMFNEDGSCQSPPEGKRKSKLYKRLWSVRPSHKSCRGVAFDASGDKIYCIFKDKSLLALDAATGEVLAKWANAHDSAPSRVLPIDDTLVATGDDDGIVRLWDPRSPPSNGAEAKPLQSYDHHSDWITDMLWCPHLDAPKERKKEKDDSAKRKREPESERSRLVVTSGDGTLSVIDVRTGKKGVEVSEDQEDELLSIASIKGGKKLVVGTQLGILSLWAPSRGLLDHVDRFPGHPASVDAICTLDDDTVLTGSSDGLIRVVQLFPHELLGIVGDHDGMPVECMRRKGNLIASLGHGNECKLTDLTSLLEGDDDEIDEDDPQIIDGVSSSHLATRSAGVSDNESSDSDAPRATKRRAKGKNAMAAPTEPSTQDHADFFADL</sequence>
<feature type="region of interest" description="Disordered" evidence="7">
    <location>
        <begin position="175"/>
        <end position="202"/>
    </location>
</feature>
<dbReference type="STRING" id="77020.A0A0N0RSM2"/>
<dbReference type="InterPro" id="IPR036322">
    <property type="entry name" value="WD40_repeat_dom_sf"/>
</dbReference>
<evidence type="ECO:0000256" key="4">
    <source>
        <dbReference type="ARBA" id="ARBA00039238"/>
    </source>
</evidence>
<feature type="compositionally biased region" description="Acidic residues" evidence="7">
    <location>
        <begin position="347"/>
        <end position="358"/>
    </location>
</feature>
<comment type="caution">
    <text evidence="8">The sequence shown here is derived from an EMBL/GenBank/DDBJ whole genome shotgun (WGS) entry which is preliminary data.</text>
</comment>
<keyword evidence="2 6" id="KW-0853">WD repeat</keyword>
<dbReference type="PANTHER" id="PTHR44019">
    <property type="entry name" value="WD REPEAT-CONTAINING PROTEIN 55"/>
    <property type="match status" value="1"/>
</dbReference>
<dbReference type="GeneID" id="28730006"/>
<evidence type="ECO:0000256" key="1">
    <source>
        <dbReference type="ARBA" id="ARBA00007625"/>
    </source>
</evidence>
<evidence type="ECO:0000256" key="6">
    <source>
        <dbReference type="PROSITE-ProRule" id="PRU00221"/>
    </source>
</evidence>
<dbReference type="SMART" id="SM00320">
    <property type="entry name" value="WD40"/>
    <property type="match status" value="5"/>
</dbReference>
<reference evidence="8 9" key="1">
    <citation type="submission" date="2015-07" db="EMBL/GenBank/DDBJ databases">
        <title>Draft Genome Sequence of Malassezia furfur CBS1878 and Malassezia pachydermatis CBS1879.</title>
        <authorList>
            <person name="Triana S."/>
            <person name="Ohm R."/>
            <person name="Gonzalez A."/>
            <person name="DeCock H."/>
            <person name="Restrepo S."/>
            <person name="Celis A."/>
        </authorList>
    </citation>
    <scope>NUCLEOTIDE SEQUENCE [LARGE SCALE GENOMIC DNA]</scope>
    <source>
        <strain evidence="8 9">CBS 1879</strain>
    </source>
</reference>
<accession>A0A0N0RSM2</accession>